<reference evidence="2 3" key="1">
    <citation type="submission" date="2019-07" db="EMBL/GenBank/DDBJ databases">
        <title>WGS assembly of Gossypium tomentosum.</title>
        <authorList>
            <person name="Chen Z.J."/>
            <person name="Sreedasyam A."/>
            <person name="Ando A."/>
            <person name="Song Q."/>
            <person name="De L."/>
            <person name="Hulse-Kemp A."/>
            <person name="Ding M."/>
            <person name="Ye W."/>
            <person name="Kirkbride R."/>
            <person name="Jenkins J."/>
            <person name="Plott C."/>
            <person name="Lovell J."/>
            <person name="Lin Y.-M."/>
            <person name="Vaughn R."/>
            <person name="Liu B."/>
            <person name="Li W."/>
            <person name="Simpson S."/>
            <person name="Scheffler B."/>
            <person name="Saski C."/>
            <person name="Grover C."/>
            <person name="Hu G."/>
            <person name="Conover J."/>
            <person name="Carlson J."/>
            <person name="Shu S."/>
            <person name="Boston L."/>
            <person name="Williams M."/>
            <person name="Peterson D."/>
            <person name="Mcgee K."/>
            <person name="Jones D."/>
            <person name="Wendel J."/>
            <person name="Stelly D."/>
            <person name="Grimwood J."/>
            <person name="Schmutz J."/>
        </authorList>
    </citation>
    <scope>NUCLEOTIDE SEQUENCE [LARGE SCALE GENOMIC DNA]</scope>
    <source>
        <strain evidence="2">7179.01</strain>
    </source>
</reference>
<accession>A0A5D2NZL7</accession>
<keyword evidence="1" id="KW-1133">Transmembrane helix</keyword>
<keyword evidence="3" id="KW-1185">Reference proteome</keyword>
<organism evidence="2 3">
    <name type="scientific">Gossypium tomentosum</name>
    <name type="common">Hawaiian cotton</name>
    <name type="synonym">Gossypium sandvicense</name>
    <dbReference type="NCBI Taxonomy" id="34277"/>
    <lineage>
        <taxon>Eukaryota</taxon>
        <taxon>Viridiplantae</taxon>
        <taxon>Streptophyta</taxon>
        <taxon>Embryophyta</taxon>
        <taxon>Tracheophyta</taxon>
        <taxon>Spermatophyta</taxon>
        <taxon>Magnoliopsida</taxon>
        <taxon>eudicotyledons</taxon>
        <taxon>Gunneridae</taxon>
        <taxon>Pentapetalae</taxon>
        <taxon>rosids</taxon>
        <taxon>malvids</taxon>
        <taxon>Malvales</taxon>
        <taxon>Malvaceae</taxon>
        <taxon>Malvoideae</taxon>
        <taxon>Gossypium</taxon>
    </lineage>
</organism>
<evidence type="ECO:0000313" key="2">
    <source>
        <dbReference type="EMBL" id="TYI07810.1"/>
    </source>
</evidence>
<evidence type="ECO:0000256" key="1">
    <source>
        <dbReference type="SAM" id="Phobius"/>
    </source>
</evidence>
<dbReference type="EMBL" id="CM017619">
    <property type="protein sequence ID" value="TYI07810.1"/>
    <property type="molecule type" value="Genomic_DNA"/>
</dbReference>
<evidence type="ECO:0000313" key="3">
    <source>
        <dbReference type="Proteomes" id="UP000322667"/>
    </source>
</evidence>
<proteinExistence type="predicted"/>
<feature type="transmembrane region" description="Helical" evidence="1">
    <location>
        <begin position="78"/>
        <end position="107"/>
    </location>
</feature>
<dbReference type="Proteomes" id="UP000322667">
    <property type="component" value="Chromosome A10"/>
</dbReference>
<sequence length="136" mass="15583">MLFGWRMGRSLCWGRWKKIVGAVPASDGGHSSSSVSTRLVILLASFVVASPWIVYRELFLTVVWPYWTCVRNWGCCRVSAACFLLFFSVFWFSFVFCFCLLGCFASWHVHLHLMAKDTMFVCLFPGSFSNRMTGSY</sequence>
<gene>
    <name evidence="2" type="ORF">ES332_A10G250600v1</name>
</gene>
<dbReference type="AlphaFoldDB" id="A0A5D2NZL7"/>
<protein>
    <submittedName>
        <fullName evidence="2">Uncharacterized protein</fullName>
    </submittedName>
</protein>
<feature type="transmembrane region" description="Helical" evidence="1">
    <location>
        <begin position="39"/>
        <end position="58"/>
    </location>
</feature>
<name>A0A5D2NZL7_GOSTO</name>
<keyword evidence="1" id="KW-0472">Membrane</keyword>
<keyword evidence="1" id="KW-0812">Transmembrane</keyword>